<comment type="caution">
    <text evidence="1">The sequence shown here is derived from an EMBL/GenBank/DDBJ whole genome shotgun (WGS) entry which is preliminary data.</text>
</comment>
<proteinExistence type="predicted"/>
<dbReference type="Pfam" id="PF23922">
    <property type="entry name" value="DUF7261"/>
    <property type="match status" value="1"/>
</dbReference>
<sequence length="173" mass="17697">MSRNRGQLVLIAAVVIALAFVPALAAYLQFGYAGDADAMAARDATGAATVAALDPAVDTARPELAASYTWSEREPAVTDYRHALNASVDRIENASVGSGRVVLVAYNASAASASARDACPSGPGRVFGVCDAIDGVVVQERVNGTHVVAVAFDVTIVGEGSGTYLTVVVRRSG</sequence>
<evidence type="ECO:0000313" key="1">
    <source>
        <dbReference type="EMBL" id="GAA0309486.1"/>
    </source>
</evidence>
<dbReference type="AlphaFoldDB" id="A0AAV3SAJ6"/>
<dbReference type="EMBL" id="BAAABL010000072">
    <property type="protein sequence ID" value="GAA0309486.1"/>
    <property type="molecule type" value="Genomic_DNA"/>
</dbReference>
<name>A0AAV3SAJ6_9EURY</name>
<dbReference type="InterPro" id="IPR055685">
    <property type="entry name" value="DUF7261"/>
</dbReference>
<accession>A0AAV3SAJ6</accession>
<keyword evidence="2" id="KW-1185">Reference proteome</keyword>
<gene>
    <name evidence="1" type="ORF">GCM10009066_23720</name>
</gene>
<organism evidence="1 2">
    <name type="scientific">Halarchaeum salinum</name>
    <dbReference type="NCBI Taxonomy" id="489912"/>
    <lineage>
        <taxon>Archaea</taxon>
        <taxon>Methanobacteriati</taxon>
        <taxon>Methanobacteriota</taxon>
        <taxon>Stenosarchaea group</taxon>
        <taxon>Halobacteria</taxon>
        <taxon>Halobacteriales</taxon>
        <taxon>Halobacteriaceae</taxon>
    </lineage>
</organism>
<dbReference type="RefSeq" id="WP_211311520.1">
    <property type="nucleotide sequence ID" value="NZ_BAAABL010000072.1"/>
</dbReference>
<evidence type="ECO:0000313" key="2">
    <source>
        <dbReference type="Proteomes" id="UP001500837"/>
    </source>
</evidence>
<protein>
    <submittedName>
        <fullName evidence="1">Uncharacterized protein</fullName>
    </submittedName>
</protein>
<dbReference type="Proteomes" id="UP001500837">
    <property type="component" value="Unassembled WGS sequence"/>
</dbReference>
<reference evidence="1 2" key="1">
    <citation type="journal article" date="2019" name="Int. J. Syst. Evol. Microbiol.">
        <title>The Global Catalogue of Microorganisms (GCM) 10K type strain sequencing project: providing services to taxonomists for standard genome sequencing and annotation.</title>
        <authorList>
            <consortium name="The Broad Institute Genomics Platform"/>
            <consortium name="The Broad Institute Genome Sequencing Center for Infectious Disease"/>
            <person name="Wu L."/>
            <person name="Ma J."/>
        </authorList>
    </citation>
    <scope>NUCLEOTIDE SEQUENCE [LARGE SCALE GENOMIC DNA]</scope>
    <source>
        <strain evidence="1 2">JCM 16330</strain>
    </source>
</reference>